<keyword evidence="4" id="KW-0238">DNA-binding</keyword>
<dbReference type="GO" id="GO:0006355">
    <property type="term" value="P:regulation of DNA-templated transcription"/>
    <property type="evidence" value="ECO:0007669"/>
    <property type="project" value="TreeGrafter"/>
</dbReference>
<keyword evidence="2" id="KW-0902">Two-component regulatory system</keyword>
<dbReference type="InterPro" id="IPR039420">
    <property type="entry name" value="WalR-like"/>
</dbReference>
<keyword evidence="3" id="KW-0805">Transcription regulation</keyword>
<dbReference type="EMBL" id="NPDR01000007">
    <property type="protein sequence ID" value="PJZ48219.1"/>
    <property type="molecule type" value="Genomic_DNA"/>
</dbReference>
<dbReference type="GO" id="GO:0032993">
    <property type="term" value="C:protein-DNA complex"/>
    <property type="evidence" value="ECO:0007669"/>
    <property type="project" value="TreeGrafter"/>
</dbReference>
<dbReference type="PANTHER" id="PTHR48111:SF1">
    <property type="entry name" value="TWO-COMPONENT RESPONSE REGULATOR ORR33"/>
    <property type="match status" value="1"/>
</dbReference>
<name>A0A2M9Y9U9_9LEPT</name>
<feature type="modified residue" description="4-aspartylphosphate" evidence="6">
    <location>
        <position position="56"/>
    </location>
</feature>
<evidence type="ECO:0000256" key="1">
    <source>
        <dbReference type="ARBA" id="ARBA00022553"/>
    </source>
</evidence>
<dbReference type="Proteomes" id="UP000231926">
    <property type="component" value="Unassembled WGS sequence"/>
</dbReference>
<dbReference type="SMART" id="SM00448">
    <property type="entry name" value="REC"/>
    <property type="match status" value="1"/>
</dbReference>
<dbReference type="Gene3D" id="3.40.50.2300">
    <property type="match status" value="1"/>
</dbReference>
<dbReference type="OrthoDB" id="342399at2"/>
<dbReference type="GO" id="GO:0000976">
    <property type="term" value="F:transcription cis-regulatory region binding"/>
    <property type="evidence" value="ECO:0007669"/>
    <property type="project" value="TreeGrafter"/>
</dbReference>
<evidence type="ECO:0000256" key="4">
    <source>
        <dbReference type="ARBA" id="ARBA00023125"/>
    </source>
</evidence>
<dbReference type="InterPro" id="IPR011006">
    <property type="entry name" value="CheY-like_superfamily"/>
</dbReference>
<evidence type="ECO:0000256" key="2">
    <source>
        <dbReference type="ARBA" id="ARBA00023012"/>
    </source>
</evidence>
<evidence type="ECO:0000259" key="7">
    <source>
        <dbReference type="PROSITE" id="PS50110"/>
    </source>
</evidence>
<evidence type="ECO:0000313" key="9">
    <source>
        <dbReference type="Proteomes" id="UP000231926"/>
    </source>
</evidence>
<dbReference type="InterPro" id="IPR001789">
    <property type="entry name" value="Sig_transdc_resp-reg_receiver"/>
</dbReference>
<proteinExistence type="predicted"/>
<feature type="domain" description="Response regulatory" evidence="7">
    <location>
        <begin position="7"/>
        <end position="122"/>
    </location>
</feature>
<evidence type="ECO:0000256" key="5">
    <source>
        <dbReference type="ARBA" id="ARBA00023163"/>
    </source>
</evidence>
<keyword evidence="1 6" id="KW-0597">Phosphoprotein</keyword>
<keyword evidence="5" id="KW-0804">Transcription</keyword>
<dbReference type="GO" id="GO:0005829">
    <property type="term" value="C:cytosol"/>
    <property type="evidence" value="ECO:0007669"/>
    <property type="project" value="TreeGrafter"/>
</dbReference>
<sequence length="223" mass="25421">MVQSFFKILFAEDNESSAELLIHFLERFNFEVDHVVDGMAAELKLRKTKYDFILLDNMMPVLSGVRLASKVPDLNKNTPIVFLTASNEKEDVMAAAHSKQLVGYILKPFDPDKLLQKIVSVLKIPDDMIVDKKKFPFSIERTQNVSYGNGVKLVGCPFQKNAEKIAQEIAFVLKELPGVRKFFIEVGEEFYYHKKAQELLASLVTRLASKYEIKEEDILILSS</sequence>
<evidence type="ECO:0000256" key="6">
    <source>
        <dbReference type="PROSITE-ProRule" id="PRU00169"/>
    </source>
</evidence>
<dbReference type="AlphaFoldDB" id="A0A2M9Y9U9"/>
<keyword evidence="9" id="KW-1185">Reference proteome</keyword>
<evidence type="ECO:0000313" key="8">
    <source>
        <dbReference type="EMBL" id="PJZ48219.1"/>
    </source>
</evidence>
<organism evidence="8 9">
    <name type="scientific">Leptospira saintgironsiae</name>
    <dbReference type="NCBI Taxonomy" id="2023183"/>
    <lineage>
        <taxon>Bacteria</taxon>
        <taxon>Pseudomonadati</taxon>
        <taxon>Spirochaetota</taxon>
        <taxon>Spirochaetia</taxon>
        <taxon>Leptospirales</taxon>
        <taxon>Leptospiraceae</taxon>
        <taxon>Leptospira</taxon>
    </lineage>
</organism>
<evidence type="ECO:0000256" key="3">
    <source>
        <dbReference type="ARBA" id="ARBA00023015"/>
    </source>
</evidence>
<protein>
    <submittedName>
        <fullName evidence="8">Two-component system response regulator</fullName>
    </submittedName>
</protein>
<accession>A0A2M9Y9U9</accession>
<dbReference type="GO" id="GO:0000156">
    <property type="term" value="F:phosphorelay response regulator activity"/>
    <property type="evidence" value="ECO:0007669"/>
    <property type="project" value="TreeGrafter"/>
</dbReference>
<reference evidence="8 9" key="1">
    <citation type="submission" date="2017-07" db="EMBL/GenBank/DDBJ databases">
        <title>Leptospira spp. isolated from tropical soils.</title>
        <authorList>
            <person name="Thibeaux R."/>
            <person name="Iraola G."/>
            <person name="Ferres I."/>
            <person name="Bierque E."/>
            <person name="Girault D."/>
            <person name="Soupe-Gilbert M.-E."/>
            <person name="Picardeau M."/>
            <person name="Goarant C."/>
        </authorList>
    </citation>
    <scope>NUCLEOTIDE SEQUENCE [LARGE SCALE GENOMIC DNA]</scope>
    <source>
        <strain evidence="8 9">FH4-C-A2</strain>
    </source>
</reference>
<gene>
    <name evidence="8" type="ORF">CH362_15670</name>
</gene>
<dbReference type="RefSeq" id="WP_100711264.1">
    <property type="nucleotide sequence ID" value="NZ_NPDR01000007.1"/>
</dbReference>
<dbReference type="CDD" id="cd17546">
    <property type="entry name" value="REC_hyHK_CKI1_RcsC-like"/>
    <property type="match status" value="1"/>
</dbReference>
<dbReference type="PANTHER" id="PTHR48111">
    <property type="entry name" value="REGULATOR OF RPOS"/>
    <property type="match status" value="1"/>
</dbReference>
<dbReference type="Pfam" id="PF00072">
    <property type="entry name" value="Response_reg"/>
    <property type="match status" value="1"/>
</dbReference>
<comment type="caution">
    <text evidence="8">The sequence shown here is derived from an EMBL/GenBank/DDBJ whole genome shotgun (WGS) entry which is preliminary data.</text>
</comment>
<dbReference type="SUPFAM" id="SSF52172">
    <property type="entry name" value="CheY-like"/>
    <property type="match status" value="1"/>
</dbReference>
<dbReference type="PROSITE" id="PS50110">
    <property type="entry name" value="RESPONSE_REGULATORY"/>
    <property type="match status" value="1"/>
</dbReference>